<dbReference type="InterPro" id="IPR050086">
    <property type="entry name" value="MetN_ABC_transporter-like"/>
</dbReference>
<comment type="similarity">
    <text evidence="2">Belongs to the ABC transporter superfamily.</text>
</comment>
<dbReference type="InterPro" id="IPR041701">
    <property type="entry name" value="MetN_ABC"/>
</dbReference>
<keyword evidence="7 12" id="KW-0067">ATP-binding</keyword>
<name>A0A7H0LJM2_9SPHN</name>
<dbReference type="PANTHER" id="PTHR43166">
    <property type="entry name" value="AMINO ACID IMPORT ATP-BINDING PROTEIN"/>
    <property type="match status" value="1"/>
</dbReference>
<dbReference type="Gene3D" id="3.40.50.300">
    <property type="entry name" value="P-loop containing nucleotide triphosphate hydrolases"/>
    <property type="match status" value="1"/>
</dbReference>
<evidence type="ECO:0000313" key="13">
    <source>
        <dbReference type="Proteomes" id="UP000516148"/>
    </source>
</evidence>
<dbReference type="PANTHER" id="PTHR43166:SF30">
    <property type="entry name" value="METHIONINE IMPORT ATP-BINDING PROTEIN METN"/>
    <property type="match status" value="1"/>
</dbReference>
<keyword evidence="9" id="KW-0029">Amino-acid transport</keyword>
<dbReference type="FunFam" id="3.40.50.300:FF:000056">
    <property type="entry name" value="Cell division ATP-binding protein FtsE"/>
    <property type="match status" value="1"/>
</dbReference>
<dbReference type="Proteomes" id="UP000516148">
    <property type="component" value="Chromosome"/>
</dbReference>
<evidence type="ECO:0000256" key="5">
    <source>
        <dbReference type="ARBA" id="ARBA00022475"/>
    </source>
</evidence>
<evidence type="ECO:0000256" key="1">
    <source>
        <dbReference type="ARBA" id="ARBA00002579"/>
    </source>
</evidence>
<dbReference type="RefSeq" id="WP_187762184.1">
    <property type="nucleotide sequence ID" value="NZ_CP061038.1"/>
</dbReference>
<dbReference type="GO" id="GO:0006865">
    <property type="term" value="P:amino acid transport"/>
    <property type="evidence" value="ECO:0007669"/>
    <property type="project" value="UniProtKB-KW"/>
</dbReference>
<comment type="function">
    <text evidence="1">Part of the ABC transporter FtsEX involved in cellular division. Important for assembly or stability of the septal ring.</text>
</comment>
<evidence type="ECO:0000256" key="2">
    <source>
        <dbReference type="ARBA" id="ARBA00005417"/>
    </source>
</evidence>
<dbReference type="PROSITE" id="PS50893">
    <property type="entry name" value="ABC_TRANSPORTER_2"/>
    <property type="match status" value="1"/>
</dbReference>
<evidence type="ECO:0000313" key="12">
    <source>
        <dbReference type="EMBL" id="QNQ09875.1"/>
    </source>
</evidence>
<dbReference type="PROSITE" id="PS00211">
    <property type="entry name" value="ABC_TRANSPORTER_1"/>
    <property type="match status" value="1"/>
</dbReference>
<evidence type="ECO:0000256" key="3">
    <source>
        <dbReference type="ARBA" id="ARBA00020019"/>
    </source>
</evidence>
<dbReference type="KEGG" id="spap:H3Z74_01030"/>
<evidence type="ECO:0000256" key="9">
    <source>
        <dbReference type="ARBA" id="ARBA00022970"/>
    </source>
</evidence>
<evidence type="ECO:0000256" key="6">
    <source>
        <dbReference type="ARBA" id="ARBA00022741"/>
    </source>
</evidence>
<evidence type="ECO:0000259" key="11">
    <source>
        <dbReference type="PROSITE" id="PS50893"/>
    </source>
</evidence>
<accession>A0A7H0LJM2</accession>
<dbReference type="InterPro" id="IPR017871">
    <property type="entry name" value="ABC_transporter-like_CS"/>
</dbReference>
<dbReference type="CDD" id="cd03258">
    <property type="entry name" value="ABC_MetN_methionine_transporter"/>
    <property type="match status" value="1"/>
</dbReference>
<evidence type="ECO:0000256" key="10">
    <source>
        <dbReference type="ARBA" id="ARBA00023136"/>
    </source>
</evidence>
<gene>
    <name evidence="12" type="ORF">H3Z74_01030</name>
</gene>
<organism evidence="12 13">
    <name type="scientific">Sphingomonas alpina</name>
    <dbReference type="NCBI Taxonomy" id="653931"/>
    <lineage>
        <taxon>Bacteria</taxon>
        <taxon>Pseudomonadati</taxon>
        <taxon>Pseudomonadota</taxon>
        <taxon>Alphaproteobacteria</taxon>
        <taxon>Sphingomonadales</taxon>
        <taxon>Sphingomonadaceae</taxon>
        <taxon>Sphingomonas</taxon>
    </lineage>
</organism>
<proteinExistence type="inferred from homology"/>
<keyword evidence="6" id="KW-0547">Nucleotide-binding</keyword>
<dbReference type="InterPro" id="IPR003593">
    <property type="entry name" value="AAA+_ATPase"/>
</dbReference>
<keyword evidence="5" id="KW-1003">Cell membrane</keyword>
<dbReference type="InterPro" id="IPR003439">
    <property type="entry name" value="ABC_transporter-like_ATP-bd"/>
</dbReference>
<protein>
    <recommendedName>
        <fullName evidence="3">Cell division ATP-binding protein FtsE</fullName>
    </recommendedName>
</protein>
<dbReference type="Pfam" id="PF00005">
    <property type="entry name" value="ABC_tran"/>
    <property type="match status" value="1"/>
</dbReference>
<dbReference type="GO" id="GO:0005524">
    <property type="term" value="F:ATP binding"/>
    <property type="evidence" value="ECO:0007669"/>
    <property type="project" value="UniProtKB-KW"/>
</dbReference>
<keyword evidence="13" id="KW-1185">Reference proteome</keyword>
<reference evidence="12 13" key="1">
    <citation type="submission" date="2020-09" db="EMBL/GenBank/DDBJ databases">
        <title>Sphingomonas sp., a new species isolated from pork steak.</title>
        <authorList>
            <person name="Heidler von Heilborn D."/>
        </authorList>
    </citation>
    <scope>NUCLEOTIDE SEQUENCE [LARGE SCALE GENOMIC DNA]</scope>
    <source>
        <strain evidence="13">S8-3T</strain>
    </source>
</reference>
<dbReference type="SUPFAM" id="SSF52540">
    <property type="entry name" value="P-loop containing nucleoside triphosphate hydrolases"/>
    <property type="match status" value="1"/>
</dbReference>
<sequence length="244" mass="25603">MIELRDVRKHFAGAGGAALDGVTLSISRGEVFGVIGPSGAGKSTLIRLINALEKPSDGRVEIEGTDVAALAPAALRALRRRIGMIFQNFGLLSSRTVAANVAFPLKLAGVARSERDARVAALLDRVGLGDHADKYPAQLSGGQKQRVGIARALATGPDILLCDEATSALDPETTRSVLALLRELNQELGLTIVLITHEMEVVRTVCDRVAVLEQGRVAETGSVAEIFAGATHPATRRMLAALGA</sequence>
<evidence type="ECO:0000256" key="8">
    <source>
        <dbReference type="ARBA" id="ARBA00022967"/>
    </source>
</evidence>
<feature type="domain" description="ABC transporter" evidence="11">
    <location>
        <begin position="2"/>
        <end position="239"/>
    </location>
</feature>
<keyword evidence="10" id="KW-0472">Membrane</keyword>
<keyword evidence="8" id="KW-1278">Translocase</keyword>
<dbReference type="InterPro" id="IPR027417">
    <property type="entry name" value="P-loop_NTPase"/>
</dbReference>
<dbReference type="GO" id="GO:0005886">
    <property type="term" value="C:plasma membrane"/>
    <property type="evidence" value="ECO:0007669"/>
    <property type="project" value="UniProtKB-ARBA"/>
</dbReference>
<dbReference type="EMBL" id="CP061038">
    <property type="protein sequence ID" value="QNQ09875.1"/>
    <property type="molecule type" value="Genomic_DNA"/>
</dbReference>
<dbReference type="SMART" id="SM00382">
    <property type="entry name" value="AAA"/>
    <property type="match status" value="1"/>
</dbReference>
<dbReference type="GO" id="GO:0016887">
    <property type="term" value="F:ATP hydrolysis activity"/>
    <property type="evidence" value="ECO:0007669"/>
    <property type="project" value="InterPro"/>
</dbReference>
<keyword evidence="4" id="KW-0813">Transport</keyword>
<evidence type="ECO:0000256" key="4">
    <source>
        <dbReference type="ARBA" id="ARBA00022448"/>
    </source>
</evidence>
<evidence type="ECO:0000256" key="7">
    <source>
        <dbReference type="ARBA" id="ARBA00022840"/>
    </source>
</evidence>
<dbReference type="AlphaFoldDB" id="A0A7H0LJM2"/>